<dbReference type="Pfam" id="PF14683">
    <property type="entry name" value="CBM-like"/>
    <property type="match status" value="1"/>
</dbReference>
<dbReference type="Pfam" id="PF14686">
    <property type="entry name" value="fn3_3"/>
    <property type="match status" value="1"/>
</dbReference>
<gene>
    <name evidence="3" type="ORF">IEQ34_002707</name>
</gene>
<dbReference type="Proteomes" id="UP000775213">
    <property type="component" value="Unassembled WGS sequence"/>
</dbReference>
<reference evidence="3 4" key="1">
    <citation type="journal article" date="2021" name="Hortic Res">
        <title>Chromosome-scale assembly of the Dendrobium chrysotoxum genome enhances the understanding of orchid evolution.</title>
        <authorList>
            <person name="Zhang Y."/>
            <person name="Zhang G.Q."/>
            <person name="Zhang D."/>
            <person name="Liu X.D."/>
            <person name="Xu X.Y."/>
            <person name="Sun W.H."/>
            <person name="Yu X."/>
            <person name="Zhu X."/>
            <person name="Wang Z.W."/>
            <person name="Zhao X."/>
            <person name="Zhong W.Y."/>
            <person name="Chen H."/>
            <person name="Yin W.L."/>
            <person name="Huang T."/>
            <person name="Niu S.C."/>
            <person name="Liu Z.J."/>
        </authorList>
    </citation>
    <scope>NUCLEOTIDE SEQUENCE [LARGE SCALE GENOMIC DNA]</scope>
    <source>
        <strain evidence="3">Lindl</strain>
    </source>
</reference>
<evidence type="ECO:0000313" key="3">
    <source>
        <dbReference type="EMBL" id="KAH0467674.1"/>
    </source>
</evidence>
<organism evidence="3 4">
    <name type="scientific">Dendrobium chrysotoxum</name>
    <name type="common">Orchid</name>
    <dbReference type="NCBI Taxonomy" id="161865"/>
    <lineage>
        <taxon>Eukaryota</taxon>
        <taxon>Viridiplantae</taxon>
        <taxon>Streptophyta</taxon>
        <taxon>Embryophyta</taxon>
        <taxon>Tracheophyta</taxon>
        <taxon>Spermatophyta</taxon>
        <taxon>Magnoliopsida</taxon>
        <taxon>Liliopsida</taxon>
        <taxon>Asparagales</taxon>
        <taxon>Orchidaceae</taxon>
        <taxon>Epidendroideae</taxon>
        <taxon>Malaxideae</taxon>
        <taxon>Dendrobiinae</taxon>
        <taxon>Dendrobium</taxon>
    </lineage>
</organism>
<comment type="caution">
    <text evidence="3">The sequence shown here is derived from an EMBL/GenBank/DDBJ whole genome shotgun (WGS) entry which is preliminary data.</text>
</comment>
<dbReference type="InterPro" id="IPR029413">
    <property type="entry name" value="RG-lyase_II"/>
</dbReference>
<dbReference type="EMBL" id="JAGFBR010000004">
    <property type="protein sequence ID" value="KAH0467674.1"/>
    <property type="molecule type" value="Genomic_DNA"/>
</dbReference>
<dbReference type="InterPro" id="IPR029411">
    <property type="entry name" value="RG-lyase_III"/>
</dbReference>
<dbReference type="PANTHER" id="PTHR32018:SF1">
    <property type="entry name" value="RHAMNOGALACTURONAN ENDOLYASE"/>
    <property type="match status" value="1"/>
</dbReference>
<dbReference type="SUPFAM" id="SSF49785">
    <property type="entry name" value="Galactose-binding domain-like"/>
    <property type="match status" value="1"/>
</dbReference>
<feature type="domain" description="Rhamnogalacturonan lyase" evidence="2">
    <location>
        <begin position="2"/>
        <end position="45"/>
    </location>
</feature>
<feature type="domain" description="Rhamnogalacturonan lyase" evidence="1">
    <location>
        <begin position="62"/>
        <end position="162"/>
    </location>
</feature>
<dbReference type="InterPro" id="IPR051850">
    <property type="entry name" value="Polysacch_Lyase_4"/>
</dbReference>
<dbReference type="AlphaFoldDB" id="A0AAV7HIK1"/>
<protein>
    <submittedName>
        <fullName evidence="3">Uncharacterized protein</fullName>
    </submittedName>
</protein>
<accession>A0AAV7HIK1</accession>
<evidence type="ECO:0000259" key="1">
    <source>
        <dbReference type="Pfam" id="PF14683"/>
    </source>
</evidence>
<sequence length="222" mass="25996">MGYQFWTRAEAAGLFSIKNIHTRCYDLYAWVTRYNTTIAIMSGSSIDFGKLIYRPPRDGPKLWEIGYPDCSALPDYIIRLYLSHPARVQYEIWERYADLVFVVGVSDFMKDCFFAENSYSPTNWQIKFKVDYFNQNESYMLQILVASTTLFEMLVQFNDSKAEPPHLDWGKPLHVDSIRHSENYRSGGGSDYTCIGDAGIQFRFSLRSKDWKKRARPHQNMR</sequence>
<keyword evidence="4" id="KW-1185">Reference proteome</keyword>
<evidence type="ECO:0000313" key="4">
    <source>
        <dbReference type="Proteomes" id="UP000775213"/>
    </source>
</evidence>
<dbReference type="PANTHER" id="PTHR32018">
    <property type="entry name" value="RHAMNOGALACTURONATE LYASE FAMILY PROTEIN"/>
    <property type="match status" value="1"/>
</dbReference>
<name>A0AAV7HIK1_DENCH</name>
<proteinExistence type="predicted"/>
<evidence type="ECO:0000259" key="2">
    <source>
        <dbReference type="Pfam" id="PF14686"/>
    </source>
</evidence>
<dbReference type="InterPro" id="IPR008979">
    <property type="entry name" value="Galactose-bd-like_sf"/>
</dbReference>